<organism evidence="1 2">
    <name type="scientific">Aliiroseovarius salicola</name>
    <dbReference type="NCBI Taxonomy" id="3009082"/>
    <lineage>
        <taxon>Bacteria</taxon>
        <taxon>Pseudomonadati</taxon>
        <taxon>Pseudomonadota</taxon>
        <taxon>Alphaproteobacteria</taxon>
        <taxon>Rhodobacterales</taxon>
        <taxon>Paracoccaceae</taxon>
        <taxon>Aliiroseovarius</taxon>
    </lineage>
</organism>
<evidence type="ECO:0000313" key="2">
    <source>
        <dbReference type="Proteomes" id="UP001528040"/>
    </source>
</evidence>
<dbReference type="GO" id="GO:0004497">
    <property type="term" value="F:monooxygenase activity"/>
    <property type="evidence" value="ECO:0007669"/>
    <property type="project" value="UniProtKB-KW"/>
</dbReference>
<reference evidence="1 2" key="1">
    <citation type="submission" date="2023-01" db="EMBL/GenBank/DDBJ databases">
        <authorList>
            <person name="Yoon J.-W."/>
        </authorList>
    </citation>
    <scope>NUCLEOTIDE SEQUENCE [LARGE SCALE GENOMIC DNA]</scope>
    <source>
        <strain evidence="1 2">KMU-50</strain>
    </source>
</reference>
<dbReference type="SUPFAM" id="SSF54909">
    <property type="entry name" value="Dimeric alpha+beta barrel"/>
    <property type="match status" value="1"/>
</dbReference>
<dbReference type="Gene3D" id="3.30.70.100">
    <property type="match status" value="1"/>
</dbReference>
<dbReference type="Proteomes" id="UP001528040">
    <property type="component" value="Unassembled WGS sequence"/>
</dbReference>
<accession>A0ABT4W2Z3</accession>
<comment type="caution">
    <text evidence="1">The sequence shown here is derived from an EMBL/GenBank/DDBJ whole genome shotgun (WGS) entry which is preliminary data.</text>
</comment>
<gene>
    <name evidence="1" type="ORF">O2N63_12415</name>
</gene>
<evidence type="ECO:0000313" key="1">
    <source>
        <dbReference type="EMBL" id="MDA5094889.1"/>
    </source>
</evidence>
<dbReference type="EMBL" id="JAQIIO010000006">
    <property type="protein sequence ID" value="MDA5094889.1"/>
    <property type="molecule type" value="Genomic_DNA"/>
</dbReference>
<name>A0ABT4W2Z3_9RHOB</name>
<dbReference type="PANTHER" id="PTHR37811">
    <property type="entry name" value="BLL5343 PROTEIN"/>
    <property type="match status" value="1"/>
</dbReference>
<dbReference type="InterPro" id="IPR011008">
    <property type="entry name" value="Dimeric_a/b-barrel"/>
</dbReference>
<keyword evidence="1" id="KW-0560">Oxidoreductase</keyword>
<keyword evidence="1" id="KW-0503">Monooxygenase</keyword>
<dbReference type="RefSeq" id="WP_271054596.1">
    <property type="nucleotide sequence ID" value="NZ_JAQIIO010000006.1"/>
</dbReference>
<dbReference type="InterPro" id="IPR052936">
    <property type="entry name" value="Jasmonate_Hydroxylase-like"/>
</dbReference>
<protein>
    <submittedName>
        <fullName evidence="1">Antibiotic biosynthesis monooxygenase</fullName>
    </submittedName>
</protein>
<proteinExistence type="predicted"/>
<dbReference type="PANTHER" id="PTHR37811:SF2">
    <property type="entry name" value="ABM DOMAIN-CONTAINING PROTEIN"/>
    <property type="match status" value="1"/>
</dbReference>
<sequence>MNDRFAPTPKPPYYAVIFSNQLSENPNGYDQMADKMLEMAQGRSGFLGAESTRDETGFGITVSYWRDETSIADWKADGAHMAAQRFGISDWYDHYHLRVAKVERAYSGPEGRTA</sequence>
<keyword evidence="2" id="KW-1185">Reference proteome</keyword>